<dbReference type="Gene3D" id="1.10.12.10">
    <property type="entry name" value="Lyase 2-enoyl-coa Hydratase, Chain A, domain 2"/>
    <property type="match status" value="1"/>
</dbReference>
<dbReference type="CDD" id="cd06558">
    <property type="entry name" value="crotonase-like"/>
    <property type="match status" value="1"/>
</dbReference>
<dbReference type="GO" id="GO:0003824">
    <property type="term" value="F:catalytic activity"/>
    <property type="evidence" value="ECO:0007669"/>
    <property type="project" value="UniProtKB-ARBA"/>
</dbReference>
<comment type="similarity">
    <text evidence="1">Belongs to the enoyl-CoA hydratase/isomerase family.</text>
</comment>
<dbReference type="Gene3D" id="3.90.226.10">
    <property type="entry name" value="2-enoyl-CoA Hydratase, Chain A, domain 1"/>
    <property type="match status" value="1"/>
</dbReference>
<dbReference type="Pfam" id="PF00378">
    <property type="entry name" value="ECH_1"/>
    <property type="match status" value="1"/>
</dbReference>
<gene>
    <name evidence="2" type="ORF">HY834_07125</name>
</gene>
<organism evidence="2 3">
    <name type="scientific">Devosia nanyangense</name>
    <dbReference type="NCBI Taxonomy" id="1228055"/>
    <lineage>
        <taxon>Bacteria</taxon>
        <taxon>Pseudomonadati</taxon>
        <taxon>Pseudomonadota</taxon>
        <taxon>Alphaproteobacteria</taxon>
        <taxon>Hyphomicrobiales</taxon>
        <taxon>Devosiaceae</taxon>
        <taxon>Devosia</taxon>
    </lineage>
</organism>
<evidence type="ECO:0000313" key="2">
    <source>
        <dbReference type="EMBL" id="MBI4921506.1"/>
    </source>
</evidence>
<dbReference type="SUPFAM" id="SSF52096">
    <property type="entry name" value="ClpP/crotonase"/>
    <property type="match status" value="1"/>
</dbReference>
<evidence type="ECO:0000256" key="1">
    <source>
        <dbReference type="ARBA" id="ARBA00005254"/>
    </source>
</evidence>
<dbReference type="InterPro" id="IPR029045">
    <property type="entry name" value="ClpP/crotonase-like_dom_sf"/>
</dbReference>
<comment type="caution">
    <text evidence="2">The sequence shown here is derived from an EMBL/GenBank/DDBJ whole genome shotgun (WGS) entry which is preliminary data.</text>
</comment>
<reference evidence="2" key="1">
    <citation type="submission" date="2020-07" db="EMBL/GenBank/DDBJ databases">
        <title>Huge and variable diversity of episymbiotic CPR bacteria and DPANN archaea in groundwater ecosystems.</title>
        <authorList>
            <person name="He C.Y."/>
            <person name="Keren R."/>
            <person name="Whittaker M."/>
            <person name="Farag I.F."/>
            <person name="Doudna J."/>
            <person name="Cate J.H.D."/>
            <person name="Banfield J.F."/>
        </authorList>
    </citation>
    <scope>NUCLEOTIDE SEQUENCE</scope>
    <source>
        <strain evidence="2">NC_groundwater_1586_Pr3_B-0.1um_66_15</strain>
    </source>
</reference>
<dbReference type="Proteomes" id="UP000782610">
    <property type="component" value="Unassembled WGS sequence"/>
</dbReference>
<dbReference type="InterPro" id="IPR001753">
    <property type="entry name" value="Enoyl-CoA_hydra/iso"/>
</dbReference>
<dbReference type="PANTHER" id="PTHR43802:SF1">
    <property type="entry name" value="IP11341P-RELATED"/>
    <property type="match status" value="1"/>
</dbReference>
<dbReference type="NCBIfam" id="NF006013">
    <property type="entry name" value="PRK08150.1"/>
    <property type="match status" value="1"/>
</dbReference>
<dbReference type="PANTHER" id="PTHR43802">
    <property type="entry name" value="ENOYL-COA HYDRATASE"/>
    <property type="match status" value="1"/>
</dbReference>
<accession>A0A933L2Y3</accession>
<name>A0A933L2Y3_9HYPH</name>
<dbReference type="AlphaFoldDB" id="A0A933L2Y3"/>
<evidence type="ECO:0000313" key="3">
    <source>
        <dbReference type="Proteomes" id="UP000782610"/>
    </source>
</evidence>
<protein>
    <submittedName>
        <fullName evidence="2">Crotonase/enoyl-CoA hydratase family protein</fullName>
    </submittedName>
</protein>
<proteinExistence type="inferred from homology"/>
<dbReference type="InterPro" id="IPR014748">
    <property type="entry name" value="Enoyl-CoA_hydra_C"/>
</dbReference>
<dbReference type="EMBL" id="JACRAF010000020">
    <property type="protein sequence ID" value="MBI4921506.1"/>
    <property type="molecule type" value="Genomic_DNA"/>
</dbReference>
<sequence length="255" mass="27183">MPTVDPLLVEHRGKIAIVTLNRPDKRNALSEALWSRLRETFEGLTDETRAVVLAGAGPHFCAGLDLGEHKERTAFGSIAMSRFAHATLDAIQFGGRPVVCAMQGGVIGGGLEVATATHVRVAETSTFYELPEGRRGFFVGGGASVRVAQIIGSGRMVEMMLTGRRLDADTGERWGLAHYVVEPGKALEKAIELAGTIAGNALIPNYLIVQAIPRIADMSASDGLWTETIAQALSMSSEDARAGIDAVLGRRKISF</sequence>